<dbReference type="AlphaFoldDB" id="A0AA96Y8N7"/>
<evidence type="ECO:0000256" key="1">
    <source>
        <dbReference type="SAM" id="MobiDB-lite"/>
    </source>
</evidence>
<organism evidence="2">
    <name type="scientific">Thermoleptolyngbya oregonensis NK1-22</name>
    <dbReference type="NCBI Taxonomy" id="2547457"/>
    <lineage>
        <taxon>Bacteria</taxon>
        <taxon>Bacillati</taxon>
        <taxon>Cyanobacteriota</taxon>
        <taxon>Cyanophyceae</taxon>
        <taxon>Oculatellales</taxon>
        <taxon>Oculatellaceae</taxon>
        <taxon>Thermoleptolyngbya</taxon>
    </lineage>
</organism>
<reference evidence="2" key="1">
    <citation type="submission" date="2020-05" db="EMBL/GenBank/DDBJ databases">
        <authorList>
            <person name="Zhu T."/>
            <person name="Keshari N."/>
            <person name="Lu X."/>
        </authorList>
    </citation>
    <scope>NUCLEOTIDE SEQUENCE</scope>
    <source>
        <strain evidence="2">NK1-22</strain>
    </source>
</reference>
<name>A0AA96Y8N7_9CYAN</name>
<proteinExistence type="predicted"/>
<feature type="compositionally biased region" description="Low complexity" evidence="1">
    <location>
        <begin position="130"/>
        <end position="144"/>
    </location>
</feature>
<feature type="region of interest" description="Disordered" evidence="1">
    <location>
        <begin position="116"/>
        <end position="250"/>
    </location>
</feature>
<feature type="compositionally biased region" description="Low complexity" evidence="1">
    <location>
        <begin position="221"/>
        <end position="231"/>
    </location>
</feature>
<dbReference type="RefSeq" id="WP_316788227.1">
    <property type="nucleotide sequence ID" value="NZ_CP053540.1"/>
</dbReference>
<accession>A0AA96Y8N7</accession>
<dbReference type="EMBL" id="CP053540">
    <property type="protein sequence ID" value="WOB44884.1"/>
    <property type="molecule type" value="Genomic_DNA"/>
</dbReference>
<evidence type="ECO:0000313" key="2">
    <source>
        <dbReference type="EMBL" id="WOB44884.1"/>
    </source>
</evidence>
<sequence length="323" mass="34130">MTHPARDPAILDAVALLNGYGFDMDGFAADYLVSYWAVNHPAHWIRAAIVEALYQGRYRAVSVGQILAVWRRRGQPIPHYTPDFERVVSGRFGGFSVAPSASATISQSSVSQSSVSQSTASQTPARQNQSTSVFSSDSVFSSESAPDEPGSVDRAIAPPSESELANSELPPKMPADQSDPSADPSGSDAQLDPQPNPPLDPQPNLQSVPPLDPQEASELSNVAATNVTATTEDQPDPTGNEDAFGGWGRGSAAQNPIHQYVPIIPRIEASAFYAKLRAVACGGNEAGEGAVLVADGQRLAQPSILRNSPLLDSMEQAQLGEQN</sequence>
<protein>
    <submittedName>
        <fullName evidence="2">Uncharacterized protein</fullName>
    </submittedName>
</protein>
<feature type="compositionally biased region" description="Low complexity" evidence="1">
    <location>
        <begin position="174"/>
        <end position="193"/>
    </location>
</feature>
<gene>
    <name evidence="2" type="ORF">HNI00_18295</name>
</gene>
<dbReference type="KEGG" id="tog:HNI00_18295"/>